<protein>
    <submittedName>
        <fullName evidence="1">Uncharacterized protein</fullName>
    </submittedName>
</protein>
<organism evidence="1 2">
    <name type="scientific">Rangifer tarandus platyrhynchus</name>
    <name type="common">Svalbard reindeer</name>
    <dbReference type="NCBI Taxonomy" id="3082113"/>
    <lineage>
        <taxon>Eukaryota</taxon>
        <taxon>Metazoa</taxon>
        <taxon>Chordata</taxon>
        <taxon>Craniata</taxon>
        <taxon>Vertebrata</taxon>
        <taxon>Euteleostomi</taxon>
        <taxon>Mammalia</taxon>
        <taxon>Eutheria</taxon>
        <taxon>Laurasiatheria</taxon>
        <taxon>Artiodactyla</taxon>
        <taxon>Ruminantia</taxon>
        <taxon>Pecora</taxon>
        <taxon>Cervidae</taxon>
        <taxon>Odocoileinae</taxon>
        <taxon>Rangifer</taxon>
    </lineage>
</organism>
<dbReference type="Proteomes" id="UP001162501">
    <property type="component" value="Chromosome 20"/>
</dbReference>
<name>A0AC59YVC7_RANTA</name>
<evidence type="ECO:0000313" key="2">
    <source>
        <dbReference type="Proteomes" id="UP001162501"/>
    </source>
</evidence>
<dbReference type="EMBL" id="OX596104">
    <property type="protein sequence ID" value="CAN0008289.1"/>
    <property type="molecule type" value="Genomic_DNA"/>
</dbReference>
<reference evidence="1" key="2">
    <citation type="submission" date="2025-03" db="EMBL/GenBank/DDBJ databases">
        <authorList>
            <consortium name="ELIXIR-Norway"/>
            <consortium name="Elixir Norway"/>
        </authorList>
    </citation>
    <scope>NUCLEOTIDE SEQUENCE</scope>
</reference>
<reference evidence="1" key="1">
    <citation type="submission" date="2023-05" db="EMBL/GenBank/DDBJ databases">
        <authorList>
            <consortium name="ELIXIR-Norway"/>
        </authorList>
    </citation>
    <scope>NUCLEOTIDE SEQUENCE</scope>
</reference>
<sequence>MLRRLLLSTVLVAGWYSHSRGISCQASACPFCPKQDAKAFFTSRICQTPQALEEGVEALGSGAMTAGLTEACGGVAHPELSSFWIDVHVSESGSPHP</sequence>
<gene>
    <name evidence="1" type="ORF">MRATA1EN22A_LOCUS10671</name>
</gene>
<evidence type="ECO:0000313" key="1">
    <source>
        <dbReference type="EMBL" id="CAN0008289.1"/>
    </source>
</evidence>
<proteinExistence type="predicted"/>
<accession>A0AC59YVC7</accession>